<accession>A0A2N0VHX4</accession>
<organism evidence="1 2">
    <name type="scientific">Rhodohalobacter barkolensis</name>
    <dbReference type="NCBI Taxonomy" id="2053187"/>
    <lineage>
        <taxon>Bacteria</taxon>
        <taxon>Pseudomonadati</taxon>
        <taxon>Balneolota</taxon>
        <taxon>Balneolia</taxon>
        <taxon>Balneolales</taxon>
        <taxon>Balneolaceae</taxon>
        <taxon>Rhodohalobacter</taxon>
    </lineage>
</organism>
<gene>
    <name evidence="1" type="ORF">CWD77_09270</name>
</gene>
<comment type="caution">
    <text evidence="1">The sequence shown here is derived from an EMBL/GenBank/DDBJ whole genome shotgun (WGS) entry which is preliminary data.</text>
</comment>
<name>A0A2N0VHX4_9BACT</name>
<sequence>MAVDVLKKRIYGLFLYVFLHFVREQRGTKFANLFPSIPNFGGHFGGHFGGQFLILGVSLGVTLGANNQVYVPFIF</sequence>
<protein>
    <submittedName>
        <fullName evidence="1">Uncharacterized protein</fullName>
    </submittedName>
</protein>
<keyword evidence="2" id="KW-1185">Reference proteome</keyword>
<evidence type="ECO:0000313" key="2">
    <source>
        <dbReference type="Proteomes" id="UP000233398"/>
    </source>
</evidence>
<evidence type="ECO:0000313" key="1">
    <source>
        <dbReference type="EMBL" id="PKD43738.1"/>
    </source>
</evidence>
<dbReference type="EMBL" id="PISP01000002">
    <property type="protein sequence ID" value="PKD43738.1"/>
    <property type="molecule type" value="Genomic_DNA"/>
</dbReference>
<dbReference type="AlphaFoldDB" id="A0A2N0VHX4"/>
<reference evidence="1 2" key="1">
    <citation type="submission" date="2017-11" db="EMBL/GenBank/DDBJ databases">
        <title>Rhodohalobacter 15182 sp. nov., isolated from a salt lake.</title>
        <authorList>
            <person name="Han S."/>
        </authorList>
    </citation>
    <scope>NUCLEOTIDE SEQUENCE [LARGE SCALE GENOMIC DNA]</scope>
    <source>
        <strain evidence="1 2">15182</strain>
    </source>
</reference>
<dbReference type="Proteomes" id="UP000233398">
    <property type="component" value="Unassembled WGS sequence"/>
</dbReference>
<proteinExistence type="predicted"/>